<dbReference type="Proteomes" id="UP000182272">
    <property type="component" value="Chromosome I"/>
</dbReference>
<reference evidence="1 2" key="1">
    <citation type="submission" date="2016-10" db="EMBL/GenBank/DDBJ databases">
        <authorList>
            <person name="de Groot N.N."/>
        </authorList>
    </citation>
    <scope>NUCLEOTIDE SEQUENCE [LARGE SCALE GENOMIC DNA]</scope>
    <source>
        <strain evidence="1 2">LMG 2158</strain>
    </source>
</reference>
<evidence type="ECO:0000313" key="2">
    <source>
        <dbReference type="Proteomes" id="UP000182272"/>
    </source>
</evidence>
<proteinExistence type="predicted"/>
<protein>
    <submittedName>
        <fullName evidence="1">Uncharacterized protein</fullName>
    </submittedName>
</protein>
<evidence type="ECO:0000313" key="1">
    <source>
        <dbReference type="EMBL" id="SEI16572.1"/>
    </source>
</evidence>
<dbReference type="Pfam" id="PF04365">
    <property type="entry name" value="BrnT_toxin"/>
    <property type="match status" value="1"/>
</dbReference>
<organism evidence="1 2">
    <name type="scientific">Pseudomonas asplenii</name>
    <dbReference type="NCBI Taxonomy" id="53407"/>
    <lineage>
        <taxon>Bacteria</taxon>
        <taxon>Pseudomonadati</taxon>
        <taxon>Pseudomonadota</taxon>
        <taxon>Gammaproteobacteria</taxon>
        <taxon>Pseudomonadales</taxon>
        <taxon>Pseudomonadaceae</taxon>
        <taxon>Pseudomonas</taxon>
    </lineage>
</organism>
<dbReference type="InterPro" id="IPR007460">
    <property type="entry name" value="BrnT_toxin"/>
</dbReference>
<dbReference type="InterPro" id="IPR038573">
    <property type="entry name" value="BrnT_sf"/>
</dbReference>
<name>A0A1H6NRU3_9PSED</name>
<accession>A0A1H6NRU3</accession>
<dbReference type="AlphaFoldDB" id="A0A1H6NRU3"/>
<dbReference type="OrthoDB" id="9802417at2"/>
<dbReference type="EMBL" id="LT629972">
    <property type="protein sequence ID" value="SEI16572.1"/>
    <property type="molecule type" value="Genomic_DNA"/>
</dbReference>
<sequence>MMNTFRIQYDETSNIANLQQHAGISLADAEAVFYDEGALRLHDHDHDQQPWIIMGLDATRRLLVAAYTHAGPGVVQVTGARIASSHEARQYLEN</sequence>
<gene>
    <name evidence="1" type="ORF">SAMN05216581_3194</name>
</gene>
<dbReference type="Gene3D" id="3.10.450.530">
    <property type="entry name" value="Ribonuclease toxin, BrnT, of type II toxin-antitoxin system"/>
    <property type="match status" value="1"/>
</dbReference>